<reference evidence="4" key="1">
    <citation type="submission" date="2023-06" db="EMBL/GenBank/DDBJ databases">
        <title>Genome-scale phylogeny and comparative genomics of the fungal order Sordariales.</title>
        <authorList>
            <consortium name="Lawrence Berkeley National Laboratory"/>
            <person name="Hensen N."/>
            <person name="Bonometti L."/>
            <person name="Westerberg I."/>
            <person name="Brannstrom I.O."/>
            <person name="Guillou S."/>
            <person name="Cros-Aarteil S."/>
            <person name="Calhoun S."/>
            <person name="Haridas S."/>
            <person name="Kuo A."/>
            <person name="Mondo S."/>
            <person name="Pangilinan J."/>
            <person name="Riley R."/>
            <person name="Labutti K."/>
            <person name="Andreopoulos B."/>
            <person name="Lipzen A."/>
            <person name="Chen C."/>
            <person name="Yanf M."/>
            <person name="Daum C."/>
            <person name="Ng V."/>
            <person name="Clum A."/>
            <person name="Steindorff A."/>
            <person name="Ohm R."/>
            <person name="Martin F."/>
            <person name="Silar P."/>
            <person name="Natvig D."/>
            <person name="Lalanne C."/>
            <person name="Gautier V."/>
            <person name="Ament-Velasquez S.L."/>
            <person name="Kruys A."/>
            <person name="Hutchinson M.I."/>
            <person name="Powell A.J."/>
            <person name="Barry K."/>
            <person name="Miller A.N."/>
            <person name="Grigoriev I.V."/>
            <person name="Debuchy R."/>
            <person name="Gladieux P."/>
            <person name="Thoren M.H."/>
            <person name="Johannesson H."/>
        </authorList>
    </citation>
    <scope>NUCLEOTIDE SEQUENCE</scope>
    <source>
        <strain evidence="4">CBS 540.89</strain>
    </source>
</reference>
<keyword evidence="5" id="KW-1185">Reference proteome</keyword>
<dbReference type="PANTHER" id="PTHR12149">
    <property type="entry name" value="FRUCTOSAMINE 3 KINASE-RELATED PROTEIN"/>
    <property type="match status" value="1"/>
</dbReference>
<organism evidence="4 5">
    <name type="scientific">Apiosordaria backusii</name>
    <dbReference type="NCBI Taxonomy" id="314023"/>
    <lineage>
        <taxon>Eukaryota</taxon>
        <taxon>Fungi</taxon>
        <taxon>Dikarya</taxon>
        <taxon>Ascomycota</taxon>
        <taxon>Pezizomycotina</taxon>
        <taxon>Sordariomycetes</taxon>
        <taxon>Sordariomycetidae</taxon>
        <taxon>Sordariales</taxon>
        <taxon>Lasiosphaeriaceae</taxon>
        <taxon>Apiosordaria</taxon>
    </lineage>
</organism>
<dbReference type="EMBL" id="JAUKTV010000014">
    <property type="protein sequence ID" value="KAK0716727.1"/>
    <property type="molecule type" value="Genomic_DNA"/>
</dbReference>
<dbReference type="GO" id="GO:0102193">
    <property type="term" value="F:protein-ribulosamine 3-kinase activity"/>
    <property type="evidence" value="ECO:0007669"/>
    <property type="project" value="UniProtKB-EC"/>
</dbReference>
<evidence type="ECO:0000256" key="1">
    <source>
        <dbReference type="ARBA" id="ARBA00011961"/>
    </source>
</evidence>
<dbReference type="InterPro" id="IPR016477">
    <property type="entry name" value="Fructo-/Ketosamine-3-kinase"/>
</dbReference>
<dbReference type="InterPro" id="IPR011009">
    <property type="entry name" value="Kinase-like_dom_sf"/>
</dbReference>
<dbReference type="Gene3D" id="3.90.1200.10">
    <property type="match status" value="1"/>
</dbReference>
<comment type="catalytic activity">
    <reaction evidence="2">
        <text>N(6)-D-ribulosyl-L-lysyl-[protein] + ATP = N(6)-(3-O-phospho-D-ribulosyl)-L-lysyl-[protein] + ADP + H(+)</text>
        <dbReference type="Rhea" id="RHEA:48432"/>
        <dbReference type="Rhea" id="RHEA-COMP:12103"/>
        <dbReference type="Rhea" id="RHEA-COMP:12104"/>
        <dbReference type="ChEBI" id="CHEBI:15378"/>
        <dbReference type="ChEBI" id="CHEBI:30616"/>
        <dbReference type="ChEBI" id="CHEBI:90418"/>
        <dbReference type="ChEBI" id="CHEBI:90420"/>
        <dbReference type="ChEBI" id="CHEBI:456216"/>
        <dbReference type="EC" id="2.7.1.172"/>
    </reaction>
    <physiologicalReaction direction="left-to-right" evidence="2">
        <dbReference type="Rhea" id="RHEA:48433"/>
    </physiologicalReaction>
</comment>
<dbReference type="Proteomes" id="UP001172159">
    <property type="component" value="Unassembled WGS sequence"/>
</dbReference>
<feature type="compositionally biased region" description="Basic and acidic residues" evidence="3">
    <location>
        <begin position="1"/>
        <end position="12"/>
    </location>
</feature>
<feature type="region of interest" description="Disordered" evidence="3">
    <location>
        <begin position="1"/>
        <end position="28"/>
    </location>
</feature>
<comment type="caution">
    <text evidence="4">The sequence shown here is derived from an EMBL/GenBank/DDBJ whole genome shotgun (WGS) entry which is preliminary data.</text>
</comment>
<accession>A0AA40AJ24</accession>
<dbReference type="SUPFAM" id="SSF56112">
    <property type="entry name" value="Protein kinase-like (PK-like)"/>
    <property type="match status" value="1"/>
</dbReference>
<evidence type="ECO:0000313" key="4">
    <source>
        <dbReference type="EMBL" id="KAK0716727.1"/>
    </source>
</evidence>
<keyword evidence="4" id="KW-0808">Transferase</keyword>
<dbReference type="AlphaFoldDB" id="A0AA40AJ24"/>
<dbReference type="PANTHER" id="PTHR12149:SF8">
    <property type="entry name" value="PROTEIN-RIBULOSAMINE 3-KINASE"/>
    <property type="match status" value="1"/>
</dbReference>
<keyword evidence="4" id="KW-0418">Kinase</keyword>
<name>A0AA40AJ24_9PEZI</name>
<sequence length="337" mass="37566">MADTTDINRHAGIEPPSGPVPKPELGDLFGPGLDASARREIEHALPVKGSQLIEVRHYGRSLWGQTAKLTAQIPDGSVKYYFFKTASTSLMIDAELSGLSQIYHVSPSFVPEPLGSGSYFSRHEITGEILPRTHFLITSFRKIGLQPPTPAAFVFKLADLHKTSVSPTGKFGSQKAPCHATISYHNVITWQSSWSTLFRDILAHTIILSQRQHKGHDSYADFQRIGNWVLDKVISRLLNPLEGKIKPCLIHGDLWDENTATDAVTGEPFVFDPMAFYAHNEYEIGNWRAARHRLSRKEYVDAYKELCPPDEPGEPRRPANVGYVSQLITEHVSRGVG</sequence>
<evidence type="ECO:0000256" key="3">
    <source>
        <dbReference type="SAM" id="MobiDB-lite"/>
    </source>
</evidence>
<proteinExistence type="predicted"/>
<dbReference type="EC" id="2.7.1.172" evidence="1"/>
<evidence type="ECO:0000256" key="2">
    <source>
        <dbReference type="ARBA" id="ARBA00048655"/>
    </source>
</evidence>
<gene>
    <name evidence="4" type="ORF">B0T21DRAFT_375409</name>
</gene>
<protein>
    <recommendedName>
        <fullName evidence="1">protein-ribulosamine 3-kinase</fullName>
        <ecNumber evidence="1">2.7.1.172</ecNumber>
    </recommendedName>
</protein>
<evidence type="ECO:0000313" key="5">
    <source>
        <dbReference type="Proteomes" id="UP001172159"/>
    </source>
</evidence>
<dbReference type="Pfam" id="PF03881">
    <property type="entry name" value="Fructosamin_kin"/>
    <property type="match status" value="1"/>
</dbReference>
<dbReference type="GO" id="GO:0016301">
    <property type="term" value="F:kinase activity"/>
    <property type="evidence" value="ECO:0007669"/>
    <property type="project" value="UniProtKB-KW"/>
</dbReference>